<keyword evidence="4" id="KW-0808">Transferase</keyword>
<dbReference type="KEGG" id="mmet:MCMEM_2104"/>
<evidence type="ECO:0000256" key="5">
    <source>
        <dbReference type="ARBA" id="ARBA00022692"/>
    </source>
</evidence>
<keyword evidence="7 8" id="KW-0472">Membrane</keyword>
<feature type="transmembrane region" description="Helical" evidence="8">
    <location>
        <begin position="259"/>
        <end position="280"/>
    </location>
</feature>
<feature type="transmembrane region" description="Helical" evidence="8">
    <location>
        <begin position="80"/>
        <end position="101"/>
    </location>
</feature>
<dbReference type="InterPro" id="IPR050297">
    <property type="entry name" value="LipidA_mod_glycosyltrf_83"/>
</dbReference>
<dbReference type="GO" id="GO:0016763">
    <property type="term" value="F:pentosyltransferase activity"/>
    <property type="evidence" value="ECO:0007669"/>
    <property type="project" value="TreeGrafter"/>
</dbReference>
<feature type="transmembrane region" description="Helical" evidence="8">
    <location>
        <begin position="313"/>
        <end position="334"/>
    </location>
</feature>
<dbReference type="GeneID" id="24894695"/>
<evidence type="ECO:0000256" key="7">
    <source>
        <dbReference type="ARBA" id="ARBA00023136"/>
    </source>
</evidence>
<evidence type="ECO:0000256" key="2">
    <source>
        <dbReference type="ARBA" id="ARBA00022475"/>
    </source>
</evidence>
<feature type="transmembrane region" description="Helical" evidence="8">
    <location>
        <begin position="221"/>
        <end position="239"/>
    </location>
</feature>
<evidence type="ECO:0000256" key="3">
    <source>
        <dbReference type="ARBA" id="ARBA00022676"/>
    </source>
</evidence>
<keyword evidence="10" id="KW-1185">Reference proteome</keyword>
<dbReference type="AlphaFoldDB" id="A0A0E3STR6"/>
<keyword evidence="2" id="KW-1003">Cell membrane</keyword>
<dbReference type="PANTHER" id="PTHR33908:SF11">
    <property type="entry name" value="MEMBRANE PROTEIN"/>
    <property type="match status" value="1"/>
</dbReference>
<evidence type="ECO:0000256" key="6">
    <source>
        <dbReference type="ARBA" id="ARBA00022989"/>
    </source>
</evidence>
<dbReference type="HOGENOM" id="CLU_539291_0_0_2"/>
<dbReference type="RefSeq" id="WP_048206158.1">
    <property type="nucleotide sequence ID" value="NZ_CP009518.1"/>
</dbReference>
<evidence type="ECO:0000256" key="8">
    <source>
        <dbReference type="SAM" id="Phobius"/>
    </source>
</evidence>
<dbReference type="PANTHER" id="PTHR33908">
    <property type="entry name" value="MANNOSYLTRANSFERASE YKCB-RELATED"/>
    <property type="match status" value="1"/>
</dbReference>
<sequence length="505" mass="58883">MNLKKNYLFLLPISIFSILALIRLINPLQFWVDEMFHVFAAIGILETGEPLLPSEIPYDRSIITTLLVAGSFKLFGVSEITARLPFIIIGILSLIVTYFFIKAVLSQEVALVTVALLSISSWQIYWSVNARMYILLQFLYVTFLFIVYELSKELVPKNVQKEKNNKKIIALVLASIAIIILTYYVHQFYILFLPIGFSYFAYLVFKMVAAKNNLFDTKHSSLFFIVTISIILVLINVLIENIPFAPQYTPIGMRMGLDFYAHFLIRYFPILSFFVFFSLFHSEKENYDHSVIMIGFFVPFVLLTLFLDSKCTRYLFFIYPLFIALASNGIFELLQRINHVNCKLISKYAPMLIILLFLIPNGVGLYELNSNDYQPLPYETPHPNWQHAAEYVQKNMVEDDVILSTMPICSLYYLGYTDYWLRQNEYYAFEDMDGILRDRYTGVIILKDYDMFKDETNNKNGWVIADQKLNSYFSDPEVIEHIDQSMILIPDGSDENIRVYRFEYT</sequence>
<dbReference type="STRING" id="1434104.MCMEM_2104"/>
<feature type="transmembrane region" description="Helical" evidence="8">
    <location>
        <begin position="287"/>
        <end position="307"/>
    </location>
</feature>
<evidence type="ECO:0000313" key="10">
    <source>
        <dbReference type="Proteomes" id="UP000033048"/>
    </source>
</evidence>
<dbReference type="OrthoDB" id="114973at2157"/>
<feature type="transmembrane region" description="Helical" evidence="8">
    <location>
        <begin position="108"/>
        <end position="126"/>
    </location>
</feature>
<evidence type="ECO:0000313" key="9">
    <source>
        <dbReference type="EMBL" id="AKB86157.1"/>
    </source>
</evidence>
<dbReference type="EMBL" id="CP009518">
    <property type="protein sequence ID" value="AKB86157.1"/>
    <property type="molecule type" value="Genomic_DNA"/>
</dbReference>
<name>A0A0E3STR6_METMT</name>
<reference evidence="9 10" key="1">
    <citation type="submission" date="2014-07" db="EMBL/GenBank/DDBJ databases">
        <title>Methanogenic archaea and the global carbon cycle.</title>
        <authorList>
            <person name="Henriksen J.R."/>
            <person name="Luke J."/>
            <person name="Reinhart S."/>
            <person name="Benedict M.N."/>
            <person name="Youngblut N.D."/>
            <person name="Metcalf M.E."/>
            <person name="Whitaker R.J."/>
            <person name="Metcalf W.W."/>
        </authorList>
    </citation>
    <scope>NUCLEOTIDE SEQUENCE [LARGE SCALE GENOMIC DNA]</scope>
    <source>
        <strain evidence="9 10">MM1</strain>
    </source>
</reference>
<dbReference type="GO" id="GO:0008610">
    <property type="term" value="P:lipid biosynthetic process"/>
    <property type="evidence" value="ECO:0007669"/>
    <property type="project" value="UniProtKB-ARBA"/>
</dbReference>
<feature type="transmembrane region" description="Helical" evidence="8">
    <location>
        <begin position="168"/>
        <end position="185"/>
    </location>
</feature>
<keyword evidence="5 8" id="KW-0812">Transmembrane</keyword>
<evidence type="ECO:0000256" key="1">
    <source>
        <dbReference type="ARBA" id="ARBA00004651"/>
    </source>
</evidence>
<feature type="transmembrane region" description="Helical" evidence="8">
    <location>
        <begin position="7"/>
        <end position="25"/>
    </location>
</feature>
<dbReference type="GO" id="GO:0005886">
    <property type="term" value="C:plasma membrane"/>
    <property type="evidence" value="ECO:0007669"/>
    <property type="project" value="UniProtKB-SubCell"/>
</dbReference>
<proteinExistence type="predicted"/>
<feature type="transmembrane region" description="Helical" evidence="8">
    <location>
        <begin position="191"/>
        <end position="209"/>
    </location>
</feature>
<keyword evidence="3" id="KW-0328">Glycosyltransferase</keyword>
<dbReference type="Proteomes" id="UP000033048">
    <property type="component" value="Chromosome"/>
</dbReference>
<evidence type="ECO:0000256" key="4">
    <source>
        <dbReference type="ARBA" id="ARBA00022679"/>
    </source>
</evidence>
<feature type="transmembrane region" description="Helical" evidence="8">
    <location>
        <begin position="132"/>
        <end position="148"/>
    </location>
</feature>
<accession>A0A0E3STR6</accession>
<comment type="subcellular location">
    <subcellularLocation>
        <location evidence="1">Cell membrane</location>
        <topology evidence="1">Multi-pass membrane protein</topology>
    </subcellularLocation>
</comment>
<organism evidence="9 10">
    <name type="scientific">Methanococcoides methylutens MM1</name>
    <dbReference type="NCBI Taxonomy" id="1434104"/>
    <lineage>
        <taxon>Archaea</taxon>
        <taxon>Methanobacteriati</taxon>
        <taxon>Methanobacteriota</taxon>
        <taxon>Stenosarchaea group</taxon>
        <taxon>Methanomicrobia</taxon>
        <taxon>Methanosarcinales</taxon>
        <taxon>Methanosarcinaceae</taxon>
        <taxon>Methanococcoides</taxon>
    </lineage>
</organism>
<keyword evidence="6 8" id="KW-1133">Transmembrane helix</keyword>
<gene>
    <name evidence="9" type="ORF">MCMEM_2104</name>
</gene>
<feature type="transmembrane region" description="Helical" evidence="8">
    <location>
        <begin position="346"/>
        <end position="366"/>
    </location>
</feature>
<protein>
    <submittedName>
        <fullName evidence="9">Uncharacterized protein</fullName>
    </submittedName>
</protein>